<evidence type="ECO:0000313" key="11">
    <source>
        <dbReference type="Proteomes" id="UP000248857"/>
    </source>
</evidence>
<evidence type="ECO:0000256" key="4">
    <source>
        <dbReference type="ARBA" id="ARBA00022692"/>
    </source>
</evidence>
<dbReference type="InterPro" id="IPR003838">
    <property type="entry name" value="ABC3_permease_C"/>
</dbReference>
<dbReference type="InterPro" id="IPR051125">
    <property type="entry name" value="ABC-4/HrtB_transporter"/>
</dbReference>
<dbReference type="OrthoDB" id="180999at2"/>
<gene>
    <name evidence="10" type="ORF">C1752_02124</name>
</gene>
<name>A0A2W1JJ49_9CYAN</name>
<proteinExistence type="predicted"/>
<accession>A0A2W1JJ49</accession>
<comment type="caution">
    <text evidence="10">The sequence shown here is derived from an EMBL/GenBank/DDBJ whole genome shotgun (WGS) entry which is preliminary data.</text>
</comment>
<dbReference type="InterPro" id="IPR025857">
    <property type="entry name" value="MacB_PCD"/>
</dbReference>
<sequence length="391" mass="41857">MVSLARKNLFQDLPRFIVAQAGIMFAVGLVTIQTGLLNGFTKSTTLLIDNANADLWVASEDMRYLDLTLPMPYERVAQAKAVEGVKTAEALISQGSVWRYASDQIAPIKIVGFDPDGELFRPAPLIEGDFNQVKQPYHIIVDELELGSLDIEGVGATADIGSFEAQVSGMTSGLSSIVSSPYVFTSLPNALAYLESPVASPEANPADPPALTPEGRINFVLVRAEPGQNLQVLKKRLESELLDVRVLTQPELTELTQTYWRNSTGVGYILGLGAAVGVVVGTVVVGQILYSSVSDHLKEFGTLKAMGSPDWYIYRVILEQALWMAVLGYVPGIALSAGLGAWTAQAQAIAILINPGIAAGVFLITVVMCSGAAIFAIQKVTRLDPAMVFKS</sequence>
<dbReference type="PANTHER" id="PTHR43738">
    <property type="entry name" value="ABC TRANSPORTER, MEMBRANE PROTEIN"/>
    <property type="match status" value="1"/>
</dbReference>
<evidence type="ECO:0000259" key="9">
    <source>
        <dbReference type="Pfam" id="PF12704"/>
    </source>
</evidence>
<evidence type="ECO:0000256" key="7">
    <source>
        <dbReference type="SAM" id="Phobius"/>
    </source>
</evidence>
<dbReference type="EMBL" id="PQWO01000005">
    <property type="protein sequence ID" value="PZD73479.1"/>
    <property type="molecule type" value="Genomic_DNA"/>
</dbReference>
<comment type="subcellular location">
    <subcellularLocation>
        <location evidence="1">Cell membrane</location>
        <topology evidence="1">Multi-pass membrane protein</topology>
    </subcellularLocation>
</comment>
<keyword evidence="4 7" id="KW-0812">Transmembrane</keyword>
<keyword evidence="3" id="KW-1003">Cell membrane</keyword>
<dbReference type="GO" id="GO:0005886">
    <property type="term" value="C:plasma membrane"/>
    <property type="evidence" value="ECO:0007669"/>
    <property type="project" value="UniProtKB-SubCell"/>
</dbReference>
<dbReference type="Pfam" id="PF02687">
    <property type="entry name" value="FtsX"/>
    <property type="match status" value="1"/>
</dbReference>
<keyword evidence="11" id="KW-1185">Reference proteome</keyword>
<dbReference type="Pfam" id="PF12704">
    <property type="entry name" value="MacB_PCD"/>
    <property type="match status" value="1"/>
</dbReference>
<feature type="transmembrane region" description="Helical" evidence="7">
    <location>
        <begin position="321"/>
        <end position="344"/>
    </location>
</feature>
<dbReference type="RefSeq" id="WP_110986147.1">
    <property type="nucleotide sequence ID" value="NZ_CAWNWM010000005.1"/>
</dbReference>
<dbReference type="InterPro" id="IPR005891">
    <property type="entry name" value="DevC"/>
</dbReference>
<evidence type="ECO:0000256" key="6">
    <source>
        <dbReference type="ARBA" id="ARBA00023136"/>
    </source>
</evidence>
<evidence type="ECO:0000313" key="10">
    <source>
        <dbReference type="EMBL" id="PZD73479.1"/>
    </source>
</evidence>
<evidence type="ECO:0000256" key="2">
    <source>
        <dbReference type="ARBA" id="ARBA00022448"/>
    </source>
</evidence>
<dbReference type="AlphaFoldDB" id="A0A2W1JJ49"/>
<keyword evidence="5 7" id="KW-1133">Transmembrane helix</keyword>
<evidence type="ECO:0000256" key="5">
    <source>
        <dbReference type="ARBA" id="ARBA00022989"/>
    </source>
</evidence>
<dbReference type="Proteomes" id="UP000248857">
    <property type="component" value="Unassembled WGS sequence"/>
</dbReference>
<evidence type="ECO:0000259" key="8">
    <source>
        <dbReference type="Pfam" id="PF02687"/>
    </source>
</evidence>
<keyword evidence="6 7" id="KW-0472">Membrane</keyword>
<reference evidence="10 11" key="1">
    <citation type="journal article" date="2018" name="Sci. Rep.">
        <title>A novel species of the marine cyanobacterium Acaryochloris with a unique pigment content and lifestyle.</title>
        <authorList>
            <person name="Partensky F."/>
            <person name="Six C."/>
            <person name="Ratin M."/>
            <person name="Garczarek L."/>
            <person name="Vaulot D."/>
            <person name="Probert I."/>
            <person name="Calteau A."/>
            <person name="Gourvil P."/>
            <person name="Marie D."/>
            <person name="Grebert T."/>
            <person name="Bouchier C."/>
            <person name="Le Panse S."/>
            <person name="Gachenot M."/>
            <person name="Rodriguez F."/>
            <person name="Garrido J.L."/>
        </authorList>
    </citation>
    <scope>NUCLEOTIDE SEQUENCE [LARGE SCALE GENOMIC DNA]</scope>
    <source>
        <strain evidence="10 11">RCC1774</strain>
    </source>
</reference>
<keyword evidence="2" id="KW-0813">Transport</keyword>
<protein>
    <submittedName>
        <fullName evidence="10">Putative ABC transporter permease</fullName>
    </submittedName>
</protein>
<feature type="domain" description="ABC3 transporter permease C-terminal" evidence="8">
    <location>
        <begin position="274"/>
        <end position="385"/>
    </location>
</feature>
<evidence type="ECO:0000256" key="3">
    <source>
        <dbReference type="ARBA" id="ARBA00022475"/>
    </source>
</evidence>
<feature type="transmembrane region" description="Helical" evidence="7">
    <location>
        <begin position="356"/>
        <end position="377"/>
    </location>
</feature>
<feature type="domain" description="MacB-like periplasmic core" evidence="9">
    <location>
        <begin position="21"/>
        <end position="238"/>
    </location>
</feature>
<dbReference type="PANTHER" id="PTHR43738:SF1">
    <property type="entry name" value="HEMIN TRANSPORT SYSTEM PERMEASE PROTEIN HRTB-RELATED"/>
    <property type="match status" value="1"/>
</dbReference>
<dbReference type="PIRSF" id="PIRSF031773">
    <property type="entry name" value="DevC"/>
    <property type="match status" value="1"/>
</dbReference>
<organism evidence="10 11">
    <name type="scientific">Acaryochloris thomasi RCC1774</name>
    <dbReference type="NCBI Taxonomy" id="1764569"/>
    <lineage>
        <taxon>Bacteria</taxon>
        <taxon>Bacillati</taxon>
        <taxon>Cyanobacteriota</taxon>
        <taxon>Cyanophyceae</taxon>
        <taxon>Acaryochloridales</taxon>
        <taxon>Acaryochloridaceae</taxon>
        <taxon>Acaryochloris</taxon>
        <taxon>Acaryochloris thomasi</taxon>
    </lineage>
</organism>
<feature type="transmembrane region" description="Helical" evidence="7">
    <location>
        <begin position="266"/>
        <end position="290"/>
    </location>
</feature>
<evidence type="ECO:0000256" key="1">
    <source>
        <dbReference type="ARBA" id="ARBA00004651"/>
    </source>
</evidence>
<feature type="transmembrane region" description="Helical" evidence="7">
    <location>
        <begin position="16"/>
        <end position="37"/>
    </location>
</feature>